<accession>A0A317K534</accession>
<dbReference type="AlphaFoldDB" id="A0A317K534"/>
<proteinExistence type="predicted"/>
<keyword evidence="2" id="KW-1185">Reference proteome</keyword>
<comment type="caution">
    <text evidence="1">The sequence shown here is derived from an EMBL/GenBank/DDBJ whole genome shotgun (WGS) entry which is preliminary data.</text>
</comment>
<sequence>MSHQDLAGDMDAWSSARVRQWMSTLTEDNAPRSVNWWLRTRSIAERHAYDRTLTAEARREWAEVALSLTDRAEQFAGYDRWSAAADGFNLRSLLIQELGSVPGDEKWERAALVRRVLAAVTLTPAEAGELADRWRTLPVEQILRLRRHKNLLAPLAPLVDQLPAGPDAERVRTWLLVLPNLP</sequence>
<evidence type="ECO:0000313" key="1">
    <source>
        <dbReference type="EMBL" id="PWU46263.1"/>
    </source>
</evidence>
<organism evidence="1 2">
    <name type="scientific">Micromonospora globispora</name>
    <dbReference type="NCBI Taxonomy" id="1450148"/>
    <lineage>
        <taxon>Bacteria</taxon>
        <taxon>Bacillati</taxon>
        <taxon>Actinomycetota</taxon>
        <taxon>Actinomycetes</taxon>
        <taxon>Micromonosporales</taxon>
        <taxon>Micromonosporaceae</taxon>
        <taxon>Micromonospora</taxon>
    </lineage>
</organism>
<dbReference type="RefSeq" id="WP_109945919.1">
    <property type="nucleotide sequence ID" value="NZ_QGGF01000361.1"/>
</dbReference>
<reference evidence="2" key="1">
    <citation type="submission" date="2018-05" db="EMBL/GenBank/DDBJ databases">
        <title>Micromonospora globispora sp. nov. and Micromonospora rugosa sp. nov., isolated from marine sediment.</title>
        <authorList>
            <person name="Carro L."/>
            <person name="Aysel V."/>
            <person name="Cetin D."/>
            <person name="Igual J.M."/>
            <person name="Klenk H.-P."/>
            <person name="Trujillo M.E."/>
            <person name="Sahin N."/>
        </authorList>
    </citation>
    <scope>NUCLEOTIDE SEQUENCE [LARGE SCALE GENOMIC DNA]</scope>
    <source>
        <strain evidence="2">S2904</strain>
    </source>
</reference>
<dbReference type="EMBL" id="QGSV01000223">
    <property type="protein sequence ID" value="PWU46263.1"/>
    <property type="molecule type" value="Genomic_DNA"/>
</dbReference>
<gene>
    <name evidence="1" type="ORF">DLJ46_18635</name>
</gene>
<protein>
    <submittedName>
        <fullName evidence="1">Uncharacterized protein</fullName>
    </submittedName>
</protein>
<dbReference type="Proteomes" id="UP000245683">
    <property type="component" value="Unassembled WGS sequence"/>
</dbReference>
<name>A0A317K534_9ACTN</name>
<dbReference type="OrthoDB" id="4302590at2"/>
<evidence type="ECO:0000313" key="2">
    <source>
        <dbReference type="Proteomes" id="UP000245683"/>
    </source>
</evidence>